<dbReference type="Proteomes" id="UP001194580">
    <property type="component" value="Unassembled WGS sequence"/>
</dbReference>
<dbReference type="EMBL" id="JAAAIL010000355">
    <property type="protein sequence ID" value="KAG0276599.1"/>
    <property type="molecule type" value="Genomic_DNA"/>
</dbReference>
<reference evidence="5" key="1">
    <citation type="journal article" date="2020" name="Fungal Divers.">
        <title>Resolving the Mortierellaceae phylogeny through synthesis of multi-gene phylogenetics and phylogenomics.</title>
        <authorList>
            <person name="Vandepol N."/>
            <person name="Liber J."/>
            <person name="Desiro A."/>
            <person name="Na H."/>
            <person name="Kennedy M."/>
            <person name="Barry K."/>
            <person name="Grigoriev I.V."/>
            <person name="Miller A.N."/>
            <person name="O'Donnell K."/>
            <person name="Stajich J.E."/>
            <person name="Bonito G."/>
        </authorList>
    </citation>
    <scope>NUCLEOTIDE SEQUENCE</scope>
    <source>
        <strain evidence="5">NRRL 28262</strain>
    </source>
</reference>
<accession>A0AAD4H8B0</accession>
<evidence type="ECO:0000256" key="3">
    <source>
        <dbReference type="PROSITE-ProRule" id="PRU00339"/>
    </source>
</evidence>
<feature type="compositionally biased region" description="Polar residues" evidence="4">
    <location>
        <begin position="630"/>
        <end position="641"/>
    </location>
</feature>
<gene>
    <name evidence="5" type="ORF">BGZ95_007318</name>
</gene>
<evidence type="ECO:0000256" key="2">
    <source>
        <dbReference type="ARBA" id="ARBA00038251"/>
    </source>
</evidence>
<feature type="repeat" description="TPR" evidence="3">
    <location>
        <begin position="813"/>
        <end position="846"/>
    </location>
</feature>
<evidence type="ECO:0008006" key="7">
    <source>
        <dbReference type="Google" id="ProtNLM"/>
    </source>
</evidence>
<name>A0AAD4H8B0_9FUNG</name>
<sequence>MALTAKAQVIERDFQLARSKANYPVFPEFARRYVKHNSEGVVLANTAMLELAVGEAENAIRRTQQWTYQTSLDDTPDNIATSPPIRQESIQEAVEKLERVLSKGPDEHQEYAAIVLARAAMATNAPDRVQRVAHYLKNIQLPPVRLPSGYNFALIACGLTVKGFALEEDGRIPEAIVSYDNVALWIQNSPNEKCEELFAWTEHALYRAGLLKLRLGEQSQFYPAALSLEMAQIHAYWEDSLYAVTPFPGANEKNWRVLVMIEQIIEDRKLLGPGNDADKKAFVETIYRASQKTFQSPRILRYLFFALMEKGQYDEAELALKAYLDMAEINLKVKGAATEDSLTHEERVRLDVESKYDIAIVMIAGSRLYSKELRKPAEALKCAAGALDNIHQYLQNHEQVTDLLNEAYQCQGIAYGLQASTTHEPHQRPQMYAKAVESLENAIKVAPGAFDSQYLLALQYAEMREIAKAILTVKQSIGLHSSHIPSWHLLALLLSAQKDYERALSICAVGLKESEWDLPQTDAFSASQLDGEDYLALRITQAILQDQVHGPETGLEHEEALFSLYTRVFAPEPSSMGESLYDIQNIRRRDQSDNDLTTSASGVAIGGTTGRPRSGSILSSRSRNGGGSDIGSTIGPNTNTLEVPKANYASSITSSIGSSPNKNRRILPPAAAAGANSGTLGRSLLSLPPPVHRPTTKSVMRTARANKVLVTLWLMSASAFRRLGRMEDAQKAVEEAERVDASDPDVWYQLGLLYAAQEDQETAAVSFSKALALAPYHAACLARVGRSYLDAGSYEMAEGILESTTKSLGWDNAEAWFYLGRVFEATGRLTRAKECLWYALDLETSRPARSFTDALPRYVQ</sequence>
<evidence type="ECO:0000313" key="5">
    <source>
        <dbReference type="EMBL" id="KAG0276599.1"/>
    </source>
</evidence>
<dbReference type="AlphaFoldDB" id="A0AAD4H8B0"/>
<dbReference type="Pfam" id="PF12895">
    <property type="entry name" value="ANAPC3"/>
    <property type="match status" value="1"/>
</dbReference>
<comment type="function">
    <text evidence="1">Involved in endocytosis.</text>
</comment>
<organism evidence="5 6">
    <name type="scientific">Linnemannia exigua</name>
    <dbReference type="NCBI Taxonomy" id="604196"/>
    <lineage>
        <taxon>Eukaryota</taxon>
        <taxon>Fungi</taxon>
        <taxon>Fungi incertae sedis</taxon>
        <taxon>Mucoromycota</taxon>
        <taxon>Mortierellomycotina</taxon>
        <taxon>Mortierellomycetes</taxon>
        <taxon>Mortierellales</taxon>
        <taxon>Mortierellaceae</taxon>
        <taxon>Linnemannia</taxon>
    </lineage>
</organism>
<feature type="region of interest" description="Disordered" evidence="4">
    <location>
        <begin position="591"/>
        <end position="642"/>
    </location>
</feature>
<keyword evidence="3" id="KW-0802">TPR repeat</keyword>
<dbReference type="PANTHER" id="PTHR23083:SF464">
    <property type="entry name" value="TETRATRICOPEPTIDE REPEAT DOMAIN 7, ISOFORM A"/>
    <property type="match status" value="1"/>
</dbReference>
<comment type="caution">
    <text evidence="5">The sequence shown here is derived from an EMBL/GenBank/DDBJ whole genome shotgun (WGS) entry which is preliminary data.</text>
</comment>
<comment type="similarity">
    <text evidence="2">Belongs to the YPP1 family.</text>
</comment>
<dbReference type="Gene3D" id="1.25.40.10">
    <property type="entry name" value="Tetratricopeptide repeat domain"/>
    <property type="match status" value="2"/>
</dbReference>
<proteinExistence type="inferred from homology"/>
<evidence type="ECO:0000256" key="4">
    <source>
        <dbReference type="SAM" id="MobiDB-lite"/>
    </source>
</evidence>
<protein>
    <recommendedName>
        <fullName evidence="7">TPR-like protein</fullName>
    </recommendedName>
</protein>
<feature type="region of interest" description="Disordered" evidence="4">
    <location>
        <begin position="672"/>
        <end position="695"/>
    </location>
</feature>
<dbReference type="Pfam" id="PF13432">
    <property type="entry name" value="TPR_16"/>
    <property type="match status" value="2"/>
</dbReference>
<keyword evidence="6" id="KW-1185">Reference proteome</keyword>
<dbReference type="InterPro" id="IPR051722">
    <property type="entry name" value="Endocytosis_PI4K-reg_protein"/>
</dbReference>
<dbReference type="InterPro" id="IPR019734">
    <property type="entry name" value="TPR_rpt"/>
</dbReference>
<dbReference type="SUPFAM" id="SSF48452">
    <property type="entry name" value="TPR-like"/>
    <property type="match status" value="2"/>
</dbReference>
<evidence type="ECO:0000313" key="6">
    <source>
        <dbReference type="Proteomes" id="UP001194580"/>
    </source>
</evidence>
<dbReference type="SMART" id="SM00028">
    <property type="entry name" value="TPR"/>
    <property type="match status" value="5"/>
</dbReference>
<dbReference type="InterPro" id="IPR011990">
    <property type="entry name" value="TPR-like_helical_dom_sf"/>
</dbReference>
<feature type="repeat" description="TPR" evidence="3">
    <location>
        <begin position="744"/>
        <end position="777"/>
    </location>
</feature>
<dbReference type="PANTHER" id="PTHR23083">
    <property type="entry name" value="TETRATRICOPEPTIDE REPEAT PROTEIN, TPR"/>
    <property type="match status" value="1"/>
</dbReference>
<evidence type="ECO:0000256" key="1">
    <source>
        <dbReference type="ARBA" id="ARBA00002550"/>
    </source>
</evidence>
<dbReference type="PROSITE" id="PS50005">
    <property type="entry name" value="TPR"/>
    <property type="match status" value="2"/>
</dbReference>